<name>A0A1L5BSY3_SPHIB</name>
<dbReference type="AlphaFoldDB" id="A0A1L5BSY3"/>
<dbReference type="KEGG" id="sinb:SIDU_16520"/>
<feature type="domain" description="HTH cro/C1-type" evidence="1">
    <location>
        <begin position="45"/>
        <end position="93"/>
    </location>
</feature>
<gene>
    <name evidence="2" type="ORF">SIDU_16520</name>
</gene>
<reference evidence="2 3" key="1">
    <citation type="journal article" date="2012" name="J. Bacteriol.">
        <title>Genome sequence of Sphingobium indicum B90A, a hexachlorocyclohexane-degrading bacterium.</title>
        <authorList>
            <person name="Anand S."/>
            <person name="Sangwan N."/>
            <person name="Lata P."/>
            <person name="Kaur J."/>
            <person name="Dua A."/>
            <person name="Singh A.K."/>
            <person name="Verma M."/>
            <person name="Kaur J."/>
            <person name="Khurana J.P."/>
            <person name="Khurana P."/>
            <person name="Mathur S."/>
            <person name="Lal R."/>
        </authorList>
    </citation>
    <scope>NUCLEOTIDE SEQUENCE [LARGE SCALE GENOMIC DNA]</scope>
    <source>
        <strain evidence="3">DSM 16412 / CCM 7286 / MTCC 6364 / B90A</strain>
    </source>
</reference>
<dbReference type="EMBL" id="CP013070">
    <property type="protein sequence ID" value="APL95986.1"/>
    <property type="molecule type" value="Genomic_DNA"/>
</dbReference>
<evidence type="ECO:0000313" key="3">
    <source>
        <dbReference type="Proteomes" id="UP000004550"/>
    </source>
</evidence>
<evidence type="ECO:0000313" key="2">
    <source>
        <dbReference type="EMBL" id="APL95986.1"/>
    </source>
</evidence>
<proteinExistence type="predicted"/>
<accession>A0A1L5BSY3</accession>
<protein>
    <recommendedName>
        <fullName evidence="1">HTH cro/C1-type domain-containing protein</fullName>
    </recommendedName>
</protein>
<evidence type="ECO:0000259" key="1">
    <source>
        <dbReference type="Pfam" id="PF13443"/>
    </source>
</evidence>
<dbReference type="Proteomes" id="UP000004550">
    <property type="component" value="Chromosome"/>
</dbReference>
<dbReference type="Pfam" id="PF13443">
    <property type="entry name" value="HTH_26"/>
    <property type="match status" value="1"/>
</dbReference>
<dbReference type="InterPro" id="IPR001387">
    <property type="entry name" value="Cro/C1-type_HTH"/>
</dbReference>
<sequence>MSRRKGEQPIPRLLDTWSESHPVVHMIRTGSSWFAAWQMQKCTPTAKLARQTGIAAARLTAISHGDRMSRAELDALARAWNVSAGDLAGSIPDKRLVMD</sequence>
<organism evidence="2 3">
    <name type="scientific">Sphingobium indicum (strain DSM 16412 / CCM 7286 / MTCC 6364 / B90A)</name>
    <dbReference type="NCBI Taxonomy" id="861109"/>
    <lineage>
        <taxon>Bacteria</taxon>
        <taxon>Pseudomonadati</taxon>
        <taxon>Pseudomonadota</taxon>
        <taxon>Alphaproteobacteria</taxon>
        <taxon>Sphingomonadales</taxon>
        <taxon>Sphingomonadaceae</taxon>
        <taxon>Sphingobium</taxon>
    </lineage>
</organism>